<dbReference type="PANTHER" id="PTHR43308">
    <property type="entry name" value="OUTER MEMBRANE PROTEIN ALPHA-RELATED"/>
    <property type="match status" value="1"/>
</dbReference>
<feature type="domain" description="SLH" evidence="2">
    <location>
        <begin position="187"/>
        <end position="250"/>
    </location>
</feature>
<dbReference type="InterPro" id="IPR011047">
    <property type="entry name" value="Quinoprotein_ADH-like_sf"/>
</dbReference>
<organism evidence="3 4">
    <name type="scientific">Paenibacillus cellulosilyticus</name>
    <dbReference type="NCBI Taxonomy" id="375489"/>
    <lineage>
        <taxon>Bacteria</taxon>
        <taxon>Bacillati</taxon>
        <taxon>Bacillota</taxon>
        <taxon>Bacilli</taxon>
        <taxon>Bacillales</taxon>
        <taxon>Paenibacillaceae</taxon>
        <taxon>Paenibacillus</taxon>
    </lineage>
</organism>
<evidence type="ECO:0000259" key="2">
    <source>
        <dbReference type="PROSITE" id="PS51272"/>
    </source>
</evidence>
<evidence type="ECO:0000256" key="1">
    <source>
        <dbReference type="SAM" id="SignalP"/>
    </source>
</evidence>
<protein>
    <submittedName>
        <fullName evidence="3">S-layer family protein</fullName>
    </submittedName>
</protein>
<feature type="signal peptide" evidence="1">
    <location>
        <begin position="1"/>
        <end position="28"/>
    </location>
</feature>
<dbReference type="RefSeq" id="WP_245946520.1">
    <property type="nucleotide sequence ID" value="NZ_CP054612.1"/>
</dbReference>
<dbReference type="EMBL" id="QGTQ01000002">
    <property type="protein sequence ID" value="PWW07387.1"/>
    <property type="molecule type" value="Genomic_DNA"/>
</dbReference>
<proteinExistence type="predicted"/>
<evidence type="ECO:0000313" key="4">
    <source>
        <dbReference type="Proteomes" id="UP000246635"/>
    </source>
</evidence>
<comment type="caution">
    <text evidence="3">The sequence shown here is derived from an EMBL/GenBank/DDBJ whole genome shotgun (WGS) entry which is preliminary data.</text>
</comment>
<keyword evidence="4" id="KW-1185">Reference proteome</keyword>
<dbReference type="PROSITE" id="PS51272">
    <property type="entry name" value="SLH"/>
    <property type="match status" value="3"/>
</dbReference>
<dbReference type="InterPro" id="IPR001119">
    <property type="entry name" value="SLH_dom"/>
</dbReference>
<dbReference type="AlphaFoldDB" id="A0A2V2Z014"/>
<feature type="domain" description="SLH" evidence="2">
    <location>
        <begin position="51"/>
        <end position="114"/>
    </location>
</feature>
<dbReference type="Proteomes" id="UP000246635">
    <property type="component" value="Unassembled WGS sequence"/>
</dbReference>
<dbReference type="Pfam" id="PF00395">
    <property type="entry name" value="SLH"/>
    <property type="match status" value="3"/>
</dbReference>
<evidence type="ECO:0000313" key="3">
    <source>
        <dbReference type="EMBL" id="PWW07387.1"/>
    </source>
</evidence>
<gene>
    <name evidence="3" type="ORF">DFQ01_102280</name>
</gene>
<keyword evidence="1" id="KW-0732">Signal</keyword>
<accession>A0A2V2Z014</accession>
<dbReference type="SUPFAM" id="SSF50998">
    <property type="entry name" value="Quinoprotein alcohol dehydrogenase-like"/>
    <property type="match status" value="1"/>
</dbReference>
<dbReference type="InterPro" id="IPR051465">
    <property type="entry name" value="Cell_Envelope_Struct_Comp"/>
</dbReference>
<reference evidence="3 4" key="1">
    <citation type="submission" date="2018-05" db="EMBL/GenBank/DDBJ databases">
        <title>Genomic Encyclopedia of Type Strains, Phase III (KMG-III): the genomes of soil and plant-associated and newly described type strains.</title>
        <authorList>
            <person name="Whitman W."/>
        </authorList>
    </citation>
    <scope>NUCLEOTIDE SEQUENCE [LARGE SCALE GENOMIC DNA]</scope>
    <source>
        <strain evidence="3 4">CECT 5696</strain>
    </source>
</reference>
<feature type="chain" id="PRO_5015949538" evidence="1">
    <location>
        <begin position="29"/>
        <end position="711"/>
    </location>
</feature>
<name>A0A2V2Z014_9BACL</name>
<feature type="domain" description="SLH" evidence="2">
    <location>
        <begin position="122"/>
        <end position="184"/>
    </location>
</feature>
<sequence length="711" mass="76053">MTLAKFKKVAISSMAAMVLLSGASTAFAKGHDNDDKKDDKDDKKNSSSITINVNFKDEEDLKWATEYIIRLASKGIVNGYEDGTFKPNKKISRIETIVAAVRLMGLREQAESAEEMSTDLNFKDADQLKKKYPWAVGYVAVALENDLFSETEDSIQPEKPATRLWSATILVKALKLEAEAKAKSSTKLTFKDAKQIPAGSVGYVAVALEKGIITGYSDNTFRPNQQVTRAELAALLDRTDSQLPDSEDTDIQAITGTLKASVSNNSLTVVKSDNTEKTLTIDPNVFIFRDNKKASLSDLKAGDEVLVRTYNGNVIFIEVTKLAETTTTTTDVTGTLKAAVSNNSIVVVKADKTEAALTVDKNTVVVRNNKTAKLSDLKAGDEVLVRTSNGKVIYIQVTKLASTTTTADVTGTLKAAVSNNSIVVVKADKTETTLAIDSNAVVLRDNKTAKLSDLKAGDEVFVRTYNGKVILIQVTKLAETATTTTDVTGTLKAAVSNNSIVVVKADKTETTLTIDSNAVVLRDNKTAALTDLKAGDEVFVRTYNGKVILIQVTKLAEASTVTTDVTGTLKAAVSNNSIVVIKSDNTESTLTLDSSVVVLRDNKTAALTDLKAGDEVFVRTYNGKVIFIQVTKLAPAATAALESGSINSVTVNAQGKLATISIMKSVNGTLQAYIFNVASDVVISGDSSKLIAGQAVDLTIINDEVKIIIIK</sequence>